<evidence type="ECO:0000313" key="8">
    <source>
        <dbReference type="WBParaSite" id="ACRNAN_Path_849.g3274.t2"/>
    </source>
</evidence>
<protein>
    <submittedName>
        <fullName evidence="8">HAP1 N-terminal domain-containing protein</fullName>
    </submittedName>
</protein>
<dbReference type="GO" id="GO:0047496">
    <property type="term" value="P:vesicle transport along microtubule"/>
    <property type="evidence" value="ECO:0007669"/>
    <property type="project" value="TreeGrafter"/>
</dbReference>
<name>A0A914CDX4_9BILA</name>
<evidence type="ECO:0000313" key="7">
    <source>
        <dbReference type="Proteomes" id="UP000887540"/>
    </source>
</evidence>
<keyword evidence="2 4" id="KW-0175">Coiled coil</keyword>
<reference evidence="8" key="1">
    <citation type="submission" date="2022-11" db="UniProtKB">
        <authorList>
            <consortium name="WormBaseParasite"/>
        </authorList>
    </citation>
    <scope>IDENTIFICATION</scope>
</reference>
<dbReference type="PANTHER" id="PTHR15751:SF12">
    <property type="entry name" value="TRAFFICKING KINESIN-BINDING PROTEIN MILT"/>
    <property type="match status" value="1"/>
</dbReference>
<proteinExistence type="predicted"/>
<comment type="subcellular location">
    <subcellularLocation>
        <location evidence="1">Mitochondrion</location>
    </subcellularLocation>
</comment>
<feature type="region of interest" description="Disordered" evidence="5">
    <location>
        <begin position="454"/>
        <end position="476"/>
    </location>
</feature>
<feature type="coiled-coil region" evidence="4">
    <location>
        <begin position="99"/>
        <end position="242"/>
    </location>
</feature>
<dbReference type="GO" id="GO:0031410">
    <property type="term" value="C:cytoplasmic vesicle"/>
    <property type="evidence" value="ECO:0007669"/>
    <property type="project" value="TreeGrafter"/>
</dbReference>
<dbReference type="Proteomes" id="UP000887540">
    <property type="component" value="Unplaced"/>
</dbReference>
<dbReference type="GO" id="GO:0017022">
    <property type="term" value="F:myosin binding"/>
    <property type="evidence" value="ECO:0007669"/>
    <property type="project" value="TreeGrafter"/>
</dbReference>
<evidence type="ECO:0000256" key="4">
    <source>
        <dbReference type="SAM" id="Coils"/>
    </source>
</evidence>
<accession>A0A914CDX4</accession>
<dbReference type="SMART" id="SM01424">
    <property type="entry name" value="HAP1_N"/>
    <property type="match status" value="1"/>
</dbReference>
<dbReference type="GO" id="GO:0006605">
    <property type="term" value="P:protein targeting"/>
    <property type="evidence" value="ECO:0007669"/>
    <property type="project" value="TreeGrafter"/>
</dbReference>
<dbReference type="WBParaSite" id="ACRNAN_Path_849.g3274.t2">
    <property type="protein sequence ID" value="ACRNAN_Path_849.g3274.t2"/>
    <property type="gene ID" value="ACRNAN_Path_849.g3274"/>
</dbReference>
<sequence>MSEDAIVPNEYDSATIAKLIEEKERDLELVSKVGLDLLKQNQELKERNDFLQVSIKETNEVITQLQHDLKIRNSLLQTVEDYENDCYAISDSGERIGIVERLKEKVNQLENENAQLRNESTKLRQQATDVQEISHDRIDDYLKQLENANLRISKLQMQIGEKNSECAHQAEEMRRLLNELTSMKSREKSINRTNEELNHELDQAIAKHEELKSEIINLQELYVDVKSNLAEAEEELRGYRVNLRPHRSLSTDSLYDSLASELEANDSGFYTTPMISARNDSRQSTQNDSCFLSLQEEIERLRRLEEPIAEASNNEFMTVEENQVKNQSPHYVEVPNRVLLRAYQRSLSADRHRRLPKDTKPIPLTWETELPTPTVESVPGSSMSKLQRTMPLQGYDAICTENEIVRQRENNSSPQLFNRNGKTYRNHGCSPVRMLSPPRTESVAIMVTPHSDSRIESSSCCSSASTSPEGTLIKSTSTDSLVNYEGRKLGEPGKPGTRDLDYSLQRVLNIRKIRQKPSQRYTNNAEADNDNPTKVAQDYKRYRREQGLPASIGLFDLKSTTKNFHLSANDTPFSKYFRKAASLEQQQLWKRLPSMRNLGLESGIQIPPIAAGVFHRNNASPNGTNSFLTTNPQAAVPNPTIAIETPNLNEFIPQQSYSDGSIFGFKSFCTLGAAFKSSRLEPFQHMFEESTTAGMATITTKSGPCSTAQNQSSIVQRGAF</sequence>
<feature type="region of interest" description="Disordered" evidence="5">
    <location>
        <begin position="413"/>
        <end position="436"/>
    </location>
</feature>
<feature type="compositionally biased region" description="Polar residues" evidence="5">
    <location>
        <begin position="413"/>
        <end position="423"/>
    </location>
</feature>
<dbReference type="InterPro" id="IPR006933">
    <property type="entry name" value="HAP1_N"/>
</dbReference>
<dbReference type="GO" id="GO:0005739">
    <property type="term" value="C:mitochondrion"/>
    <property type="evidence" value="ECO:0007669"/>
    <property type="project" value="UniProtKB-SubCell"/>
</dbReference>
<dbReference type="Pfam" id="PF04849">
    <property type="entry name" value="HAP1_N"/>
    <property type="match status" value="1"/>
</dbReference>
<dbReference type="Gene3D" id="1.10.287.1490">
    <property type="match status" value="1"/>
</dbReference>
<organism evidence="7 8">
    <name type="scientific">Acrobeloides nanus</name>
    <dbReference type="NCBI Taxonomy" id="290746"/>
    <lineage>
        <taxon>Eukaryota</taxon>
        <taxon>Metazoa</taxon>
        <taxon>Ecdysozoa</taxon>
        <taxon>Nematoda</taxon>
        <taxon>Chromadorea</taxon>
        <taxon>Rhabditida</taxon>
        <taxon>Tylenchina</taxon>
        <taxon>Cephalobomorpha</taxon>
        <taxon>Cephaloboidea</taxon>
        <taxon>Cephalobidae</taxon>
        <taxon>Acrobeloides</taxon>
    </lineage>
</organism>
<feature type="compositionally biased region" description="Low complexity" evidence="5">
    <location>
        <begin position="456"/>
        <end position="467"/>
    </location>
</feature>
<evidence type="ECO:0000256" key="1">
    <source>
        <dbReference type="ARBA" id="ARBA00004173"/>
    </source>
</evidence>
<evidence type="ECO:0000256" key="3">
    <source>
        <dbReference type="ARBA" id="ARBA00023128"/>
    </source>
</evidence>
<keyword evidence="7" id="KW-1185">Reference proteome</keyword>
<dbReference type="InterPro" id="IPR051946">
    <property type="entry name" value="Intracell_Traff-Reg"/>
</dbReference>
<feature type="domain" description="HAP1 N-terminal" evidence="6">
    <location>
        <begin position="3"/>
        <end position="242"/>
    </location>
</feature>
<evidence type="ECO:0000256" key="2">
    <source>
        <dbReference type="ARBA" id="ARBA00023054"/>
    </source>
</evidence>
<dbReference type="GO" id="GO:0048311">
    <property type="term" value="P:mitochondrion distribution"/>
    <property type="evidence" value="ECO:0007669"/>
    <property type="project" value="TreeGrafter"/>
</dbReference>
<dbReference type="PANTHER" id="PTHR15751">
    <property type="entry name" value="TRAFFICKING KINESIN-BINDING PROTEIN"/>
    <property type="match status" value="1"/>
</dbReference>
<dbReference type="AlphaFoldDB" id="A0A914CDX4"/>
<keyword evidence="3" id="KW-0496">Mitochondrion</keyword>
<evidence type="ECO:0000259" key="6">
    <source>
        <dbReference type="SMART" id="SM01424"/>
    </source>
</evidence>
<evidence type="ECO:0000256" key="5">
    <source>
        <dbReference type="SAM" id="MobiDB-lite"/>
    </source>
</evidence>